<organism evidence="1 2">
    <name type="scientific">Candidatus Borkfalkia excrementavium</name>
    <dbReference type="NCBI Taxonomy" id="2838505"/>
    <lineage>
        <taxon>Bacteria</taxon>
        <taxon>Bacillati</taxon>
        <taxon>Bacillota</taxon>
        <taxon>Clostridia</taxon>
        <taxon>Christensenellales</taxon>
        <taxon>Christensenellaceae</taxon>
        <taxon>Candidatus Borkfalkia</taxon>
    </lineage>
</organism>
<dbReference type="Proteomes" id="UP000824135">
    <property type="component" value="Unassembled WGS sequence"/>
</dbReference>
<evidence type="ECO:0000313" key="2">
    <source>
        <dbReference type="Proteomes" id="UP000824135"/>
    </source>
</evidence>
<gene>
    <name evidence="1" type="ORF">H9728_00300</name>
</gene>
<comment type="caution">
    <text evidence="1">The sequence shown here is derived from an EMBL/GenBank/DDBJ whole genome shotgun (WGS) entry which is preliminary data.</text>
</comment>
<protein>
    <submittedName>
        <fullName evidence="1">Uncharacterized protein</fullName>
    </submittedName>
</protein>
<reference evidence="1" key="2">
    <citation type="submission" date="2021-04" db="EMBL/GenBank/DDBJ databases">
        <authorList>
            <person name="Gilroy R."/>
        </authorList>
    </citation>
    <scope>NUCLEOTIDE SEQUENCE</scope>
    <source>
        <strain evidence="1">CHK199-9574</strain>
    </source>
</reference>
<dbReference type="AlphaFoldDB" id="A0A9D1Z5X0"/>
<reference evidence="1" key="1">
    <citation type="journal article" date="2021" name="PeerJ">
        <title>Extensive microbial diversity within the chicken gut microbiome revealed by metagenomics and culture.</title>
        <authorList>
            <person name="Gilroy R."/>
            <person name="Ravi A."/>
            <person name="Getino M."/>
            <person name="Pursley I."/>
            <person name="Horton D.L."/>
            <person name="Alikhan N.F."/>
            <person name="Baker D."/>
            <person name="Gharbi K."/>
            <person name="Hall N."/>
            <person name="Watson M."/>
            <person name="Adriaenssens E.M."/>
            <person name="Foster-Nyarko E."/>
            <person name="Jarju S."/>
            <person name="Secka A."/>
            <person name="Antonio M."/>
            <person name="Oren A."/>
            <person name="Chaudhuri R.R."/>
            <person name="La Ragione R."/>
            <person name="Hildebrand F."/>
            <person name="Pallen M.J."/>
        </authorList>
    </citation>
    <scope>NUCLEOTIDE SEQUENCE</scope>
    <source>
        <strain evidence="1">CHK199-9574</strain>
    </source>
</reference>
<proteinExistence type="predicted"/>
<dbReference type="EMBL" id="DXCO01000003">
    <property type="protein sequence ID" value="HIY77466.1"/>
    <property type="molecule type" value="Genomic_DNA"/>
</dbReference>
<name>A0A9D1Z5X0_9FIRM</name>
<accession>A0A9D1Z5X0</accession>
<evidence type="ECO:0000313" key="1">
    <source>
        <dbReference type="EMBL" id="HIY77466.1"/>
    </source>
</evidence>
<sequence length="119" mass="13785">MKKKKIAKKTIILYVLKILQEGSSPIKPITISNITHVLNSLDIPCDRKTVGRNINYLIEFGYPIKKLPRGGCYYENTKISIKDRITLYKLVSKNITLFENQNICKILGTENGYDWCNYR</sequence>